<keyword evidence="2" id="KW-1185">Reference proteome</keyword>
<dbReference type="GeneID" id="34555262"/>
<accession>A0A1G4BMR8</accession>
<proteinExistence type="predicted"/>
<name>A0A1G4BMR8_9PEZI</name>
<sequence length="114" mass="12505">FLPIPLPVHNLHTPYLDPASRSDFDSALPTLAEVCYISSGTLYPARLAAEANRCHEIFARTVVCMARCQRIFALASRRAIELSLMTLSAGLTTTRSRLDKGQRAAEGLAERICS</sequence>
<reference evidence="1 2" key="1">
    <citation type="submission" date="2016-09" db="EMBL/GenBank/DDBJ databases">
        <authorList>
            <person name="Capua I."/>
            <person name="De Benedictis P."/>
            <person name="Joannis T."/>
            <person name="Lombin L.H."/>
            <person name="Cattoli G."/>
        </authorList>
    </citation>
    <scope>NUCLEOTIDE SEQUENCE [LARGE SCALE GENOMIC DNA]</scope>
    <source>
        <strain evidence="1 2">IMI 309357</strain>
    </source>
</reference>
<protein>
    <submittedName>
        <fullName evidence="1">Uncharacterized protein</fullName>
    </submittedName>
</protein>
<dbReference type="AlphaFoldDB" id="A0A1G4BMR8"/>
<organism evidence="1 2">
    <name type="scientific">Colletotrichum orchidophilum</name>
    <dbReference type="NCBI Taxonomy" id="1209926"/>
    <lineage>
        <taxon>Eukaryota</taxon>
        <taxon>Fungi</taxon>
        <taxon>Dikarya</taxon>
        <taxon>Ascomycota</taxon>
        <taxon>Pezizomycotina</taxon>
        <taxon>Sordariomycetes</taxon>
        <taxon>Hypocreomycetidae</taxon>
        <taxon>Glomerellales</taxon>
        <taxon>Glomerellaceae</taxon>
        <taxon>Colletotrichum</taxon>
    </lineage>
</organism>
<gene>
    <name evidence="1" type="ORF">CORC01_02100</name>
</gene>
<dbReference type="Proteomes" id="UP000176998">
    <property type="component" value="Unassembled WGS sequence"/>
</dbReference>
<evidence type="ECO:0000313" key="1">
    <source>
        <dbReference type="EMBL" id="OHF02704.1"/>
    </source>
</evidence>
<dbReference type="EMBL" id="MJBS01000011">
    <property type="protein sequence ID" value="OHF02704.1"/>
    <property type="molecule type" value="Genomic_DNA"/>
</dbReference>
<evidence type="ECO:0000313" key="2">
    <source>
        <dbReference type="Proteomes" id="UP000176998"/>
    </source>
</evidence>
<feature type="non-terminal residue" evidence="1">
    <location>
        <position position="1"/>
    </location>
</feature>
<dbReference type="RefSeq" id="XP_022479843.1">
    <property type="nucleotide sequence ID" value="XM_022613752.1"/>
</dbReference>
<comment type="caution">
    <text evidence="1">The sequence shown here is derived from an EMBL/GenBank/DDBJ whole genome shotgun (WGS) entry which is preliminary data.</text>
</comment>